<comment type="caution">
    <text evidence="3">The sequence shown here is derived from an EMBL/GenBank/DDBJ whole genome shotgun (WGS) entry which is preliminary data.</text>
</comment>
<reference evidence="3" key="1">
    <citation type="submission" date="2020-10" db="EMBL/GenBank/DDBJ databases">
        <title>Phylogeny of dyella-like bacteria.</title>
        <authorList>
            <person name="Fu J."/>
        </authorList>
    </citation>
    <scope>NUCLEOTIDE SEQUENCE</scope>
    <source>
        <strain evidence="3">DHOC52</strain>
    </source>
</reference>
<keyword evidence="1" id="KW-0812">Transmembrane</keyword>
<accession>A0ABS2K532</accession>
<keyword evidence="1" id="KW-0472">Membrane</keyword>
<dbReference type="Pfam" id="PF09850">
    <property type="entry name" value="DotU"/>
    <property type="match status" value="1"/>
</dbReference>
<keyword evidence="4" id="KW-1185">Reference proteome</keyword>
<dbReference type="EMBL" id="JADIKE010000035">
    <property type="protein sequence ID" value="MBM7125862.1"/>
    <property type="molecule type" value="Genomic_DNA"/>
</dbReference>
<feature type="transmembrane region" description="Helical" evidence="1">
    <location>
        <begin position="174"/>
        <end position="193"/>
    </location>
</feature>
<proteinExistence type="predicted"/>
<dbReference type="InterPro" id="IPR038522">
    <property type="entry name" value="T4/T6SS_DotU_sf"/>
</dbReference>
<feature type="domain" description="Type IV / VI secretion system DotU" evidence="2">
    <location>
        <begin position="2"/>
        <end position="193"/>
    </location>
</feature>
<evidence type="ECO:0000256" key="1">
    <source>
        <dbReference type="SAM" id="Phobius"/>
    </source>
</evidence>
<dbReference type="PANTHER" id="PTHR38033:SF1">
    <property type="entry name" value="DOTU FAMILY TYPE IV_VI SECRETION SYSTEM PROTEIN"/>
    <property type="match status" value="1"/>
</dbReference>
<dbReference type="NCBIfam" id="TIGR03349">
    <property type="entry name" value="IV_VI_DotU"/>
    <property type="match status" value="1"/>
</dbReference>
<keyword evidence="1" id="KW-1133">Transmembrane helix</keyword>
<organism evidence="3 4">
    <name type="scientific">Dyella flava</name>
    <dbReference type="NCBI Taxonomy" id="1920170"/>
    <lineage>
        <taxon>Bacteria</taxon>
        <taxon>Pseudomonadati</taxon>
        <taxon>Pseudomonadota</taxon>
        <taxon>Gammaproteobacteria</taxon>
        <taxon>Lysobacterales</taxon>
        <taxon>Rhodanobacteraceae</taxon>
        <taxon>Dyella</taxon>
    </lineage>
</organism>
<dbReference type="Gene3D" id="1.25.40.590">
    <property type="entry name" value="Type IV / VI secretion system, DotU"/>
    <property type="match status" value="1"/>
</dbReference>
<name>A0ABS2K532_9GAMM</name>
<evidence type="ECO:0000313" key="4">
    <source>
        <dbReference type="Proteomes" id="UP001430149"/>
    </source>
</evidence>
<protein>
    <submittedName>
        <fullName evidence="3">DotU family type IV/VI secretion system protein</fullName>
    </submittedName>
</protein>
<dbReference type="Proteomes" id="UP001430149">
    <property type="component" value="Unassembled WGS sequence"/>
</dbReference>
<sequence length="210" mass="23282">MRECLRETALQVSLLAQGGNVAPVEELRDRCVGLVTEFERALDALQVSVEARDEVVYAQCALLDEVALSNLSIEGRGKWEAHPLQVERFGNYDAGERVFEQLNARMRQTPPDVELLQCYAAILGLGFKGRYAREGEAERNALIMTLQALLAKLQPASDQSFIIEKTRGRTLPRFSSWAAAVMASIMAAFVYVVCDRALDAQLAHLLNQSP</sequence>
<evidence type="ECO:0000259" key="2">
    <source>
        <dbReference type="Pfam" id="PF09850"/>
    </source>
</evidence>
<dbReference type="PANTHER" id="PTHR38033">
    <property type="entry name" value="MEMBRANE PROTEIN-RELATED"/>
    <property type="match status" value="1"/>
</dbReference>
<dbReference type="InterPro" id="IPR017732">
    <property type="entry name" value="T4/T6SS_DotU"/>
</dbReference>
<evidence type="ECO:0000313" key="3">
    <source>
        <dbReference type="EMBL" id="MBM7125862.1"/>
    </source>
</evidence>
<gene>
    <name evidence="3" type="ORF">ISP19_10830</name>
</gene>